<evidence type="ECO:0000259" key="3">
    <source>
        <dbReference type="Pfam" id="PF20160"/>
    </source>
</evidence>
<dbReference type="InterPro" id="IPR045344">
    <property type="entry name" value="C-JID"/>
</dbReference>
<dbReference type="AlphaFoldDB" id="A0AAW1X0R9"/>
<dbReference type="Gene3D" id="3.80.10.10">
    <property type="entry name" value="Ribonuclease Inhibitor"/>
    <property type="match status" value="3"/>
</dbReference>
<dbReference type="GO" id="GO:0006952">
    <property type="term" value="P:defense response"/>
    <property type="evidence" value="ECO:0007669"/>
    <property type="project" value="InterPro"/>
</dbReference>
<dbReference type="Proteomes" id="UP001457282">
    <property type="component" value="Unassembled WGS sequence"/>
</dbReference>
<name>A0AAW1X0R9_RUBAR</name>
<dbReference type="Pfam" id="PF20160">
    <property type="entry name" value="C-JID"/>
    <property type="match status" value="1"/>
</dbReference>
<organism evidence="4 5">
    <name type="scientific">Rubus argutus</name>
    <name type="common">Southern blackberry</name>
    <dbReference type="NCBI Taxonomy" id="59490"/>
    <lineage>
        <taxon>Eukaryota</taxon>
        <taxon>Viridiplantae</taxon>
        <taxon>Streptophyta</taxon>
        <taxon>Embryophyta</taxon>
        <taxon>Tracheophyta</taxon>
        <taxon>Spermatophyta</taxon>
        <taxon>Magnoliopsida</taxon>
        <taxon>eudicotyledons</taxon>
        <taxon>Gunneridae</taxon>
        <taxon>Pentapetalae</taxon>
        <taxon>rosids</taxon>
        <taxon>fabids</taxon>
        <taxon>Rosales</taxon>
        <taxon>Rosaceae</taxon>
        <taxon>Rosoideae</taxon>
        <taxon>Rosoideae incertae sedis</taxon>
        <taxon>Rubus</taxon>
    </lineage>
</organism>
<evidence type="ECO:0000313" key="5">
    <source>
        <dbReference type="Proteomes" id="UP001457282"/>
    </source>
</evidence>
<dbReference type="InterPro" id="IPR044974">
    <property type="entry name" value="Disease_R_plants"/>
</dbReference>
<dbReference type="EMBL" id="JBEDUW010000005">
    <property type="protein sequence ID" value="KAK9929920.1"/>
    <property type="molecule type" value="Genomic_DNA"/>
</dbReference>
<sequence length="675" mass="75561">MGREIVRAKSPDDPGKCSRLWHPEDVTNVLTDNSGTEEIQGLALSLLGSDNACFSTKAFINIKRLRLLQLKYVQLSGDYRYLSNKLRWLCWHGFPLKFLPNDFNLPNVVAIDLRYSKLVQVWKHSALLKKLKILNLSHSHYLTRSPDFSKLPNLEKLILKGCKSLSEVDQSIGHLGGLALVNLEDCKMLKELPVTFYKLKAIETLILSGCSRFENLSDDLGMMVSLRTLKADNTAIREIPSSIIQLKNLEILHLCGLKQPPSNLFPTRFWSLLLPRRYVKFPPSLLGLYALKELYVRDCNLPDSSIPKDLGSLSSLEELAMGGNCLLSLPCLGGLLKLQYLALDNCNLSDEAIAPTNLWSLPCLDYLDLSGNSFCSLPSLRGLPELADLILDNCTNLHAIPELPTNLAVLKADGCTALERMPSFSEMSRMQQLNLSDCPKLIDIPGLGKSSPMLLIQMGGCTNISETLKENILQRWSYGSNYGGIYLPGNDIPRWFMYVNEGGRVSFQVPPNIGGNLKALTVCIVYSCISISRNYLHYINVYIINHTKLTCFWVQPPTRPKDIISGGVIWQVRLSNRKLKIEGGDNVEVCVAIHDHFPVNKIGVDLVLDNSISVEGLDFESFPYSFFRRENDDEGEITSNKGFADDDDVASQQNNFNYRCGLWSLIAAICCWNSN</sequence>
<dbReference type="InterPro" id="IPR001611">
    <property type="entry name" value="Leu-rich_rpt"/>
</dbReference>
<accession>A0AAW1X0R9</accession>
<keyword evidence="5" id="KW-1185">Reference proteome</keyword>
<proteinExistence type="predicted"/>
<dbReference type="SUPFAM" id="SSF52058">
    <property type="entry name" value="L domain-like"/>
    <property type="match status" value="2"/>
</dbReference>
<keyword evidence="2" id="KW-0677">Repeat</keyword>
<gene>
    <name evidence="4" type="ORF">M0R45_026989</name>
</gene>
<evidence type="ECO:0000256" key="1">
    <source>
        <dbReference type="ARBA" id="ARBA00022614"/>
    </source>
</evidence>
<dbReference type="PANTHER" id="PTHR11017">
    <property type="entry name" value="LEUCINE-RICH REPEAT-CONTAINING PROTEIN"/>
    <property type="match status" value="1"/>
</dbReference>
<feature type="domain" description="C-JID" evidence="3">
    <location>
        <begin position="487"/>
        <end position="545"/>
    </location>
</feature>
<dbReference type="InterPro" id="IPR032675">
    <property type="entry name" value="LRR_dom_sf"/>
</dbReference>
<comment type="caution">
    <text evidence="4">The sequence shown here is derived from an EMBL/GenBank/DDBJ whole genome shotgun (WGS) entry which is preliminary data.</text>
</comment>
<dbReference type="PANTHER" id="PTHR11017:SF575">
    <property type="entry name" value="ADP-RIBOSYL CYCLASE_CYCLIC ADP-RIBOSE HYDROLASE"/>
    <property type="match status" value="1"/>
</dbReference>
<evidence type="ECO:0000256" key="2">
    <source>
        <dbReference type="ARBA" id="ARBA00022737"/>
    </source>
</evidence>
<reference evidence="4 5" key="1">
    <citation type="journal article" date="2023" name="G3 (Bethesda)">
        <title>A chromosome-length genome assembly and annotation of blackberry (Rubus argutus, cv. 'Hillquist').</title>
        <authorList>
            <person name="Bruna T."/>
            <person name="Aryal R."/>
            <person name="Dudchenko O."/>
            <person name="Sargent D.J."/>
            <person name="Mead D."/>
            <person name="Buti M."/>
            <person name="Cavallini A."/>
            <person name="Hytonen T."/>
            <person name="Andres J."/>
            <person name="Pham M."/>
            <person name="Weisz D."/>
            <person name="Mascagni F."/>
            <person name="Usai G."/>
            <person name="Natali L."/>
            <person name="Bassil N."/>
            <person name="Fernandez G.E."/>
            <person name="Lomsadze A."/>
            <person name="Armour M."/>
            <person name="Olukolu B."/>
            <person name="Poorten T."/>
            <person name="Britton C."/>
            <person name="Davik J."/>
            <person name="Ashrafi H."/>
            <person name="Aiden E.L."/>
            <person name="Borodovsky M."/>
            <person name="Worthington M."/>
        </authorList>
    </citation>
    <scope>NUCLEOTIDE SEQUENCE [LARGE SCALE GENOMIC DNA]</scope>
    <source>
        <strain evidence="4">PI 553951</strain>
    </source>
</reference>
<evidence type="ECO:0000313" key="4">
    <source>
        <dbReference type="EMBL" id="KAK9929920.1"/>
    </source>
</evidence>
<protein>
    <recommendedName>
        <fullName evidence="3">C-JID domain-containing protein</fullName>
    </recommendedName>
</protein>
<dbReference type="PROSITE" id="PS51450">
    <property type="entry name" value="LRR"/>
    <property type="match status" value="1"/>
</dbReference>
<keyword evidence="1" id="KW-0433">Leucine-rich repeat</keyword>